<accession>A0A9W9QF76</accession>
<dbReference type="InterPro" id="IPR008930">
    <property type="entry name" value="Terpenoid_cyclase/PrenylTrfase"/>
</dbReference>
<evidence type="ECO:0000256" key="10">
    <source>
        <dbReference type="ARBA" id="ARBA00032766"/>
    </source>
</evidence>
<gene>
    <name evidence="14" type="ORF">N7476_000951</name>
</gene>
<dbReference type="Proteomes" id="UP001147746">
    <property type="component" value="Unassembled WGS sequence"/>
</dbReference>
<evidence type="ECO:0000313" key="15">
    <source>
        <dbReference type="Proteomes" id="UP001147746"/>
    </source>
</evidence>
<evidence type="ECO:0000256" key="8">
    <source>
        <dbReference type="ARBA" id="ARBA00022833"/>
    </source>
</evidence>
<feature type="region of interest" description="Disordered" evidence="12">
    <location>
        <begin position="479"/>
        <end position="531"/>
    </location>
</feature>
<keyword evidence="15" id="KW-1185">Reference proteome</keyword>
<reference evidence="14" key="2">
    <citation type="journal article" date="2023" name="IMA Fungus">
        <title>Comparative genomic study of the Penicillium genus elucidates a diverse pangenome and 15 lateral gene transfer events.</title>
        <authorList>
            <person name="Petersen C."/>
            <person name="Sorensen T."/>
            <person name="Nielsen M.R."/>
            <person name="Sondergaard T.E."/>
            <person name="Sorensen J.L."/>
            <person name="Fitzpatrick D.A."/>
            <person name="Frisvad J.C."/>
            <person name="Nielsen K.L."/>
        </authorList>
    </citation>
    <scope>NUCLEOTIDE SEQUENCE</scope>
    <source>
        <strain evidence="14">IBT 21472</strain>
    </source>
</reference>
<evidence type="ECO:0000256" key="12">
    <source>
        <dbReference type="SAM" id="MobiDB-lite"/>
    </source>
</evidence>
<comment type="cofactor">
    <cofactor evidence="1">
        <name>Zn(2+)</name>
        <dbReference type="ChEBI" id="CHEBI:29105"/>
    </cofactor>
</comment>
<keyword evidence="8" id="KW-0862">Zinc</keyword>
<feature type="region of interest" description="Disordered" evidence="12">
    <location>
        <begin position="722"/>
        <end position="795"/>
    </location>
</feature>
<feature type="domain" description="Prenyltransferase alpha-alpha toroid" evidence="13">
    <location>
        <begin position="17"/>
        <end position="320"/>
    </location>
</feature>
<evidence type="ECO:0000256" key="3">
    <source>
        <dbReference type="ARBA" id="ARBA00012656"/>
    </source>
</evidence>
<dbReference type="EMBL" id="JAPZBO010000001">
    <property type="protein sequence ID" value="KAJ5331168.1"/>
    <property type="molecule type" value="Genomic_DNA"/>
</dbReference>
<dbReference type="GO" id="GO:0005968">
    <property type="term" value="C:Rab-protein geranylgeranyltransferase complex"/>
    <property type="evidence" value="ECO:0007669"/>
    <property type="project" value="TreeGrafter"/>
</dbReference>
<dbReference type="SUPFAM" id="SSF48239">
    <property type="entry name" value="Terpenoid cyclases/Protein prenyltransferases"/>
    <property type="match status" value="1"/>
</dbReference>
<dbReference type="InterPro" id="IPR001330">
    <property type="entry name" value="Prenyltrans"/>
</dbReference>
<dbReference type="GO" id="GO:0004663">
    <property type="term" value="F:Rab geranylgeranyltransferase activity"/>
    <property type="evidence" value="ECO:0007669"/>
    <property type="project" value="UniProtKB-EC"/>
</dbReference>
<evidence type="ECO:0000256" key="2">
    <source>
        <dbReference type="ARBA" id="ARBA00010497"/>
    </source>
</evidence>
<evidence type="ECO:0000256" key="5">
    <source>
        <dbReference type="ARBA" id="ARBA00022679"/>
    </source>
</evidence>
<evidence type="ECO:0000256" key="6">
    <source>
        <dbReference type="ARBA" id="ARBA00022723"/>
    </source>
</evidence>
<comment type="caution">
    <text evidence="14">The sequence shown here is derived from an EMBL/GenBank/DDBJ whole genome shotgun (WGS) entry which is preliminary data.</text>
</comment>
<keyword evidence="7" id="KW-0677">Repeat</keyword>
<evidence type="ECO:0000256" key="11">
    <source>
        <dbReference type="ARBA" id="ARBA00047658"/>
    </source>
</evidence>
<comment type="similarity">
    <text evidence="2">Belongs to the protein prenyltransferase subunit beta family.</text>
</comment>
<comment type="catalytic activity">
    <reaction evidence="11">
        <text>geranylgeranyl diphosphate + L-cysteinyl-[protein] = S-geranylgeranyl-L-cysteinyl-[protein] + diphosphate</text>
        <dbReference type="Rhea" id="RHEA:21240"/>
        <dbReference type="Rhea" id="RHEA-COMP:10131"/>
        <dbReference type="Rhea" id="RHEA-COMP:11537"/>
        <dbReference type="ChEBI" id="CHEBI:29950"/>
        <dbReference type="ChEBI" id="CHEBI:33019"/>
        <dbReference type="ChEBI" id="CHEBI:57533"/>
        <dbReference type="ChEBI" id="CHEBI:86021"/>
        <dbReference type="EC" id="2.5.1.60"/>
    </reaction>
</comment>
<feature type="compositionally biased region" description="Polar residues" evidence="12">
    <location>
        <begin position="494"/>
        <end position="515"/>
    </location>
</feature>
<keyword evidence="4" id="KW-0637">Prenyltransferase</keyword>
<organism evidence="14 15">
    <name type="scientific">Penicillium atrosanguineum</name>
    <dbReference type="NCBI Taxonomy" id="1132637"/>
    <lineage>
        <taxon>Eukaryota</taxon>
        <taxon>Fungi</taxon>
        <taxon>Dikarya</taxon>
        <taxon>Ascomycota</taxon>
        <taxon>Pezizomycotina</taxon>
        <taxon>Eurotiomycetes</taxon>
        <taxon>Eurotiomycetidae</taxon>
        <taxon>Eurotiales</taxon>
        <taxon>Aspergillaceae</taxon>
        <taxon>Penicillium</taxon>
    </lineage>
</organism>
<dbReference type="AlphaFoldDB" id="A0A9W9QF76"/>
<proteinExistence type="inferred from homology"/>
<dbReference type="FunFam" id="1.50.10.20:FF:000009">
    <property type="entry name" value="Geranylgeranyl transferase type-2 subunit beta"/>
    <property type="match status" value="1"/>
</dbReference>
<dbReference type="Gene3D" id="1.50.10.20">
    <property type="match status" value="1"/>
</dbReference>
<protein>
    <recommendedName>
        <fullName evidence="3">protein geranylgeranyltransferase type II</fullName>
        <ecNumber evidence="3">2.5.1.60</ecNumber>
    </recommendedName>
    <alternativeName>
        <fullName evidence="9">Geranylgeranyl transferase type II subunit beta</fullName>
    </alternativeName>
    <alternativeName>
        <fullName evidence="10">Type II protein geranyl-geranyltransferase subunit beta</fullName>
    </alternativeName>
</protein>
<evidence type="ECO:0000259" key="13">
    <source>
        <dbReference type="Pfam" id="PF00432"/>
    </source>
</evidence>
<dbReference type="PANTHER" id="PTHR11774:SF11">
    <property type="entry name" value="GERANYLGERANYL TRANSFERASE TYPE-2 SUBUNIT BETA"/>
    <property type="match status" value="1"/>
</dbReference>
<reference evidence="14" key="1">
    <citation type="submission" date="2022-12" db="EMBL/GenBank/DDBJ databases">
        <authorList>
            <person name="Petersen C."/>
        </authorList>
    </citation>
    <scope>NUCLEOTIDE SEQUENCE</scope>
    <source>
        <strain evidence="14">IBT 21472</strain>
    </source>
</reference>
<dbReference type="Pfam" id="PF00432">
    <property type="entry name" value="Prenyltrans"/>
    <property type="match status" value="1"/>
</dbReference>
<evidence type="ECO:0000256" key="4">
    <source>
        <dbReference type="ARBA" id="ARBA00022602"/>
    </source>
</evidence>
<evidence type="ECO:0000256" key="7">
    <source>
        <dbReference type="ARBA" id="ARBA00022737"/>
    </source>
</evidence>
<dbReference type="CDD" id="cd02894">
    <property type="entry name" value="GGTase-II"/>
    <property type="match status" value="1"/>
</dbReference>
<feature type="compositionally biased region" description="Basic residues" evidence="12">
    <location>
        <begin position="741"/>
        <end position="752"/>
    </location>
</feature>
<dbReference type="InterPro" id="IPR045089">
    <property type="entry name" value="PGGT1B-like"/>
</dbReference>
<name>A0A9W9QF76_9EURO</name>
<dbReference type="GO" id="GO:0046872">
    <property type="term" value="F:metal ion binding"/>
    <property type="evidence" value="ECO:0007669"/>
    <property type="project" value="UniProtKB-KW"/>
</dbReference>
<evidence type="ECO:0000313" key="14">
    <source>
        <dbReference type="EMBL" id="KAJ5331168.1"/>
    </source>
</evidence>
<sequence length="1006" mass="110784">MSLVSGPGRAGGTDQALHTLKHVAYIKNLDTRKDELEYWLTEHLRLNGVYWGLTALYLLGHPDALPRNETIDFVLSCQRDNGGFGAAPGHDAHMLYTVSAVQILATVDAVDELEKRGLGGKQKVGAFIASLQNREDGSFMGDPWGETDTRFLYGALNALSLLGLLDLVDVPKAVTYVQSCENFDGGYGICPGAESHAGQVFTCVGALTIAGRLDLVNKDRLGAWLSERQVDNGGFNGRPEKLVDACYTWWVGSALAMIDRLHWIDGKKLASFVLQCQDPEAGGFADRPGNMVDVYHTHFGLAGLSLLGFEGLQEVDPVYILPLSHPLPNVPSIWTCPSSQQNFTLFGPFFSPSSPIPISAYSSNLPTYYDPHRSFDILVYQPLAGSFFCLALHLLSPGSGQPVLPVGAMEPSMLQCIICSGRPCFSDTSHLLTHVSSKAHLSYYFKLQVRSHQEDDAVELLVQYDHWFNINNLAQLLSDRSTSKEDRRKKRKSAAQNTPKLTTTNQRTPPRTSHPTEPIHHSPHARPLLPDFLDPRLVDDYGNVKLELDSQNSSVSSWYTPAADVATDTLVVSSVALDAGSSGTVGAAKGDEWYGCASFSVDEGIHTATLPVTPIAPHIRFRHSDVPWRVGSKASNEFGDARSHGVSLDNVEADKERADEMSRLKGVLWPGMDIFDSATELMRRKRNQKKDGKVLKTMEWTSSQVEPTELIFSPTGTLKKQRVISGNVDDDSPLKGETPVPKRRQPRPKIRTRTTALRPLRPTDPNLPRAQDRKRAKKTPQMNEADDEWHDDSLSSSQFARLQSIGQSFTPEDDDFALSTKAFGKRPHKGFAVFADDDQDKQNFPDQQAAPQDPLGTLTPARLIFKSKAAADNHAHQTDQSSMDKENMEPILNPQGFIDFPSWNHSPFLKRCNSNDALYPRYFLGQPQATDLASNNGHAGFGFCSNPLLAPSTQMDFYDDDNPFEVNMSVGNTGWATVTRSASSEATVSQVDSQELAELYLIGNAD</sequence>
<keyword evidence="6" id="KW-0479">Metal-binding</keyword>
<dbReference type="PANTHER" id="PTHR11774">
    <property type="entry name" value="GERANYLGERANYL TRANSFERASE TYPE BETA SUBUNIT"/>
    <property type="match status" value="1"/>
</dbReference>
<keyword evidence="5" id="KW-0808">Transferase</keyword>
<evidence type="ECO:0000256" key="9">
    <source>
        <dbReference type="ARBA" id="ARBA00030816"/>
    </source>
</evidence>
<dbReference type="EC" id="2.5.1.60" evidence="3"/>
<dbReference type="InterPro" id="IPR026873">
    <property type="entry name" value="Ptb1"/>
</dbReference>
<evidence type="ECO:0000256" key="1">
    <source>
        <dbReference type="ARBA" id="ARBA00001947"/>
    </source>
</evidence>